<accession>A0A835FF06</accession>
<protein>
    <submittedName>
        <fullName evidence="1">Uncharacterized protein</fullName>
    </submittedName>
</protein>
<reference evidence="1" key="1">
    <citation type="submission" date="2020-07" db="EMBL/GenBank/DDBJ databases">
        <title>Genome sequence and genetic diversity analysis of an under-domesticated orphan crop, white fonio (Digitaria exilis).</title>
        <authorList>
            <person name="Bennetzen J.L."/>
            <person name="Chen S."/>
            <person name="Ma X."/>
            <person name="Wang X."/>
            <person name="Yssel A.E.J."/>
            <person name="Chaluvadi S.R."/>
            <person name="Johnson M."/>
            <person name="Gangashetty P."/>
            <person name="Hamidou F."/>
            <person name="Sanogo M.D."/>
            <person name="Zwaenepoel A."/>
            <person name="Wallace J."/>
            <person name="Van De Peer Y."/>
            <person name="Van Deynze A."/>
        </authorList>
    </citation>
    <scope>NUCLEOTIDE SEQUENCE</scope>
    <source>
        <tissue evidence="1">Leaves</tissue>
    </source>
</reference>
<organism evidence="1 2">
    <name type="scientific">Digitaria exilis</name>
    <dbReference type="NCBI Taxonomy" id="1010633"/>
    <lineage>
        <taxon>Eukaryota</taxon>
        <taxon>Viridiplantae</taxon>
        <taxon>Streptophyta</taxon>
        <taxon>Embryophyta</taxon>
        <taxon>Tracheophyta</taxon>
        <taxon>Spermatophyta</taxon>
        <taxon>Magnoliopsida</taxon>
        <taxon>Liliopsida</taxon>
        <taxon>Poales</taxon>
        <taxon>Poaceae</taxon>
        <taxon>PACMAD clade</taxon>
        <taxon>Panicoideae</taxon>
        <taxon>Panicodae</taxon>
        <taxon>Paniceae</taxon>
        <taxon>Anthephorinae</taxon>
        <taxon>Digitaria</taxon>
    </lineage>
</organism>
<gene>
    <name evidence="1" type="ORF">HU200_012571</name>
</gene>
<evidence type="ECO:0000313" key="2">
    <source>
        <dbReference type="Proteomes" id="UP000636709"/>
    </source>
</evidence>
<dbReference type="EMBL" id="JACEFO010001035">
    <property type="protein sequence ID" value="KAF8749556.1"/>
    <property type="molecule type" value="Genomic_DNA"/>
</dbReference>
<dbReference type="Proteomes" id="UP000636709">
    <property type="component" value="Unassembled WGS sequence"/>
</dbReference>
<comment type="caution">
    <text evidence="1">The sequence shown here is derived from an EMBL/GenBank/DDBJ whole genome shotgun (WGS) entry which is preliminary data.</text>
</comment>
<dbReference type="AlphaFoldDB" id="A0A835FF06"/>
<proteinExistence type="predicted"/>
<dbReference type="OrthoDB" id="10422454at2759"/>
<evidence type="ECO:0000313" key="1">
    <source>
        <dbReference type="EMBL" id="KAF8749556.1"/>
    </source>
</evidence>
<name>A0A835FF06_9POAL</name>
<sequence>MHSPTKNRSQGWKWRIKTAAMAKTLLFFPFPSPLYHAHARAPRLLAAQYYFLGKLDRGRQESQRPDPAARTNPVCKYCIKLSYWGPTFGYEHQCQRRN</sequence>
<keyword evidence="2" id="KW-1185">Reference proteome</keyword>